<dbReference type="RefSeq" id="WP_013045867.1">
    <property type="nucleotide sequence ID" value="NC_014010.1"/>
</dbReference>
<dbReference type="STRING" id="488538.SAR116_0995"/>
<feature type="transmembrane region" description="Helical" evidence="1">
    <location>
        <begin position="250"/>
        <end position="275"/>
    </location>
</feature>
<protein>
    <submittedName>
        <fullName evidence="2">Uncharacterized protein</fullName>
    </submittedName>
</protein>
<evidence type="ECO:0000256" key="1">
    <source>
        <dbReference type="SAM" id="Phobius"/>
    </source>
</evidence>
<gene>
    <name evidence="2" type="ordered locus">SAR116_0995</name>
</gene>
<keyword evidence="1" id="KW-1133">Transmembrane helix</keyword>
<keyword evidence="3" id="KW-1185">Reference proteome</keyword>
<feature type="transmembrane region" description="Helical" evidence="1">
    <location>
        <begin position="21"/>
        <end position="38"/>
    </location>
</feature>
<dbReference type="AlphaFoldDB" id="D5BSJ1"/>
<feature type="transmembrane region" description="Helical" evidence="1">
    <location>
        <begin position="313"/>
        <end position="331"/>
    </location>
</feature>
<feature type="transmembrane region" description="Helical" evidence="1">
    <location>
        <begin position="338"/>
        <end position="357"/>
    </location>
</feature>
<reference evidence="2 3" key="1">
    <citation type="journal article" date="2010" name="J. Bacteriol.">
        <title>Complete genome sequence of "Candidatus Puniceispirillum marinum" IMCC1322, a representative of the SAR116 clade in the Alphaproteobacteria.</title>
        <authorList>
            <person name="Oh H.M."/>
            <person name="Kwon K.K."/>
            <person name="Kang I."/>
            <person name="Kang S.G."/>
            <person name="Lee J.H."/>
            <person name="Kim S.J."/>
            <person name="Cho J.C."/>
        </authorList>
    </citation>
    <scope>NUCLEOTIDE SEQUENCE [LARGE SCALE GENOMIC DNA]</scope>
    <source>
        <strain evidence="2 3">IMCC1322</strain>
    </source>
</reference>
<keyword evidence="1" id="KW-0812">Transmembrane</keyword>
<proteinExistence type="predicted"/>
<evidence type="ECO:0000313" key="2">
    <source>
        <dbReference type="EMBL" id="ADE39238.1"/>
    </source>
</evidence>
<evidence type="ECO:0000313" key="3">
    <source>
        <dbReference type="Proteomes" id="UP000007460"/>
    </source>
</evidence>
<dbReference type="Proteomes" id="UP000007460">
    <property type="component" value="Chromosome"/>
</dbReference>
<dbReference type="HOGENOM" id="CLU_760469_0_0_5"/>
<sequence>MIWRIKGNINSSAFFGRKQKIISAILSLVICVSVLLFFTSENLPIPEEDVSALPLVVQNENQSLGFGFYNAIKLNGVCDATIYFNEKSSLDINSFITDISFKYVNGEIQPDILSKLTFSEARIGDMTISGNHLKQIVHDINHFSILDFTSLQHIGTWISILESQTVSIIDISEVGSAYVKLHDTNSCNRTIELDAESSSIDEDFRLAKIQQLEGELRRSWIGALMLNLKAISNENSIIQKGYYKVSQGPLLLSGALMLVLMLFSKSVAFVAMYSLNSMYFFLNQGSLSALASLFFVTLGVIICSYLSKRQNISIIMVSIILCAILTEFFFSHYSFVSFALNSLAITSIYCFLISFWGQSDERNI</sequence>
<accession>D5BSJ1</accession>
<name>D5BSJ1_PUNMI</name>
<dbReference type="EMBL" id="CP001751">
    <property type="protein sequence ID" value="ADE39238.1"/>
    <property type="molecule type" value="Genomic_DNA"/>
</dbReference>
<dbReference type="KEGG" id="apb:SAR116_0995"/>
<feature type="transmembrane region" description="Helical" evidence="1">
    <location>
        <begin position="287"/>
        <end position="307"/>
    </location>
</feature>
<keyword evidence="1" id="KW-0472">Membrane</keyword>
<organism evidence="2 3">
    <name type="scientific">Puniceispirillum marinum (strain IMCC1322)</name>
    <dbReference type="NCBI Taxonomy" id="488538"/>
    <lineage>
        <taxon>Bacteria</taxon>
        <taxon>Pseudomonadati</taxon>
        <taxon>Pseudomonadota</taxon>
        <taxon>Alphaproteobacteria</taxon>
        <taxon>Candidatus Puniceispirillales</taxon>
        <taxon>Candidatus Puniceispirillaceae</taxon>
        <taxon>Candidatus Puniceispirillum</taxon>
    </lineage>
</organism>